<dbReference type="RefSeq" id="WP_145384745.1">
    <property type="nucleotide sequence ID" value="NZ_CP037423.1"/>
</dbReference>
<dbReference type="InterPro" id="IPR029063">
    <property type="entry name" value="SAM-dependent_MTases_sf"/>
</dbReference>
<dbReference type="OrthoDB" id="9791837at2"/>
<dbReference type="InterPro" id="IPR041698">
    <property type="entry name" value="Methyltransf_25"/>
</dbReference>
<proteinExistence type="predicted"/>
<dbReference type="KEGG" id="snep:Enr13x_07890"/>
<dbReference type="Pfam" id="PF13649">
    <property type="entry name" value="Methyltransf_25"/>
    <property type="match status" value="1"/>
</dbReference>
<dbReference type="SUPFAM" id="SSF53335">
    <property type="entry name" value="S-adenosyl-L-methionine-dependent methyltransferases"/>
    <property type="match status" value="1"/>
</dbReference>
<dbReference type="Gene3D" id="3.40.50.150">
    <property type="entry name" value="Vaccinia Virus protein VP39"/>
    <property type="match status" value="1"/>
</dbReference>
<evidence type="ECO:0000313" key="3">
    <source>
        <dbReference type="Proteomes" id="UP000319004"/>
    </source>
</evidence>
<gene>
    <name evidence="2" type="ORF">Enr13x_07890</name>
</gene>
<dbReference type="Proteomes" id="UP000319004">
    <property type="component" value="Chromosome"/>
</dbReference>
<dbReference type="AlphaFoldDB" id="A0A518HJE2"/>
<accession>A0A518HJE2</accession>
<organism evidence="2 3">
    <name type="scientific">Stieleria neptunia</name>
    <dbReference type="NCBI Taxonomy" id="2527979"/>
    <lineage>
        <taxon>Bacteria</taxon>
        <taxon>Pseudomonadati</taxon>
        <taxon>Planctomycetota</taxon>
        <taxon>Planctomycetia</taxon>
        <taxon>Pirellulales</taxon>
        <taxon>Pirellulaceae</taxon>
        <taxon>Stieleria</taxon>
    </lineage>
</organism>
<protein>
    <recommendedName>
        <fullName evidence="1">Methyltransferase domain-containing protein</fullName>
    </recommendedName>
</protein>
<dbReference type="CDD" id="cd02440">
    <property type="entry name" value="AdoMet_MTases"/>
    <property type="match status" value="1"/>
</dbReference>
<dbReference type="Gene3D" id="3.40.50.300">
    <property type="entry name" value="P-loop containing nucleotide triphosphate hydrolases"/>
    <property type="match status" value="1"/>
</dbReference>
<keyword evidence="3" id="KW-1185">Reference proteome</keyword>
<evidence type="ECO:0000259" key="1">
    <source>
        <dbReference type="Pfam" id="PF13649"/>
    </source>
</evidence>
<dbReference type="InterPro" id="IPR027417">
    <property type="entry name" value="P-loop_NTPase"/>
</dbReference>
<evidence type="ECO:0000313" key="2">
    <source>
        <dbReference type="EMBL" id="QDV40951.1"/>
    </source>
</evidence>
<dbReference type="EMBL" id="CP037423">
    <property type="protein sequence ID" value="QDV40951.1"/>
    <property type="molecule type" value="Genomic_DNA"/>
</dbReference>
<name>A0A518HJE2_9BACT</name>
<sequence>MSHFSATCRRISRAPRTLVSRVLSRHRSIATKRDQWFVDYHSDHARQVVGLRDKTDARLKLFRADDIAGKRVLDAGCNMGAIVNHCMNLGARQVTGLDFDSAAVQRARGLYGDSTATFRCDDLDNPLAALQPHDTVMFLSVYGTKELEDRNSILSRLAGLSQVMYFEGHHGDNPRDYAWVLLKYGGFQTIEFLGYTNDELREDSIGRPFFRCDRTARDVDFLPAFLADQASQDAPQDATLKVAVVGRSGAGKSHLARQLADDPRCQGVTILDDVNDPNRIHAARRLVLFDYRAGTYIDQIDALFFLDVDENVRVKRFADDPVRQDDYNALLRTPPVRSNFLSFFRIEAQQDG</sequence>
<feature type="domain" description="Methyltransferase" evidence="1">
    <location>
        <begin position="72"/>
        <end position="157"/>
    </location>
</feature>
<reference evidence="2 3" key="1">
    <citation type="submission" date="2019-03" db="EMBL/GenBank/DDBJ databases">
        <title>Deep-cultivation of Planctomycetes and their phenomic and genomic characterization uncovers novel biology.</title>
        <authorList>
            <person name="Wiegand S."/>
            <person name="Jogler M."/>
            <person name="Boedeker C."/>
            <person name="Pinto D."/>
            <person name="Vollmers J."/>
            <person name="Rivas-Marin E."/>
            <person name="Kohn T."/>
            <person name="Peeters S.H."/>
            <person name="Heuer A."/>
            <person name="Rast P."/>
            <person name="Oberbeckmann S."/>
            <person name="Bunk B."/>
            <person name="Jeske O."/>
            <person name="Meyerdierks A."/>
            <person name="Storesund J.E."/>
            <person name="Kallscheuer N."/>
            <person name="Luecker S."/>
            <person name="Lage O.M."/>
            <person name="Pohl T."/>
            <person name="Merkel B.J."/>
            <person name="Hornburger P."/>
            <person name="Mueller R.-W."/>
            <person name="Bruemmer F."/>
            <person name="Labrenz M."/>
            <person name="Spormann A.M."/>
            <person name="Op den Camp H."/>
            <person name="Overmann J."/>
            <person name="Amann R."/>
            <person name="Jetten M.S.M."/>
            <person name="Mascher T."/>
            <person name="Medema M.H."/>
            <person name="Devos D.P."/>
            <person name="Kaster A.-K."/>
            <person name="Ovreas L."/>
            <person name="Rohde M."/>
            <person name="Galperin M.Y."/>
            <person name="Jogler C."/>
        </authorList>
    </citation>
    <scope>NUCLEOTIDE SEQUENCE [LARGE SCALE GENOMIC DNA]</scope>
    <source>
        <strain evidence="2 3">Enr13</strain>
    </source>
</reference>
<dbReference type="SUPFAM" id="SSF52540">
    <property type="entry name" value="P-loop containing nucleoside triphosphate hydrolases"/>
    <property type="match status" value="1"/>
</dbReference>